<name>A0ABW8TIS8_9CLOT</name>
<keyword evidence="3" id="KW-1185">Reference proteome</keyword>
<keyword evidence="1" id="KW-0472">Membrane</keyword>
<feature type="transmembrane region" description="Helical" evidence="1">
    <location>
        <begin position="165"/>
        <end position="186"/>
    </location>
</feature>
<dbReference type="EMBL" id="JBJIAA010000014">
    <property type="protein sequence ID" value="MFL0252116.1"/>
    <property type="molecule type" value="Genomic_DNA"/>
</dbReference>
<evidence type="ECO:0000313" key="3">
    <source>
        <dbReference type="Proteomes" id="UP001623592"/>
    </source>
</evidence>
<reference evidence="2 3" key="1">
    <citation type="submission" date="2024-11" db="EMBL/GenBank/DDBJ databases">
        <authorList>
            <person name="Heng Y.C."/>
            <person name="Lim A.C.H."/>
            <person name="Lee J.K.Y."/>
            <person name="Kittelmann S."/>
        </authorList>
    </citation>
    <scope>NUCLEOTIDE SEQUENCE [LARGE SCALE GENOMIC DNA]</scope>
    <source>
        <strain evidence="2 3">WILCCON 0114</strain>
    </source>
</reference>
<evidence type="ECO:0000313" key="2">
    <source>
        <dbReference type="EMBL" id="MFL0252116.1"/>
    </source>
</evidence>
<proteinExistence type="predicted"/>
<feature type="transmembrane region" description="Helical" evidence="1">
    <location>
        <begin position="192"/>
        <end position="212"/>
    </location>
</feature>
<comment type="caution">
    <text evidence="2">The sequence shown here is derived from an EMBL/GenBank/DDBJ whole genome shotgun (WGS) entry which is preliminary data.</text>
</comment>
<organism evidence="2 3">
    <name type="scientific">Clostridium neuense</name>
    <dbReference type="NCBI Taxonomy" id="1728934"/>
    <lineage>
        <taxon>Bacteria</taxon>
        <taxon>Bacillati</taxon>
        <taxon>Bacillota</taxon>
        <taxon>Clostridia</taxon>
        <taxon>Eubacteriales</taxon>
        <taxon>Clostridiaceae</taxon>
        <taxon>Clostridium</taxon>
    </lineage>
</organism>
<protein>
    <submittedName>
        <fullName evidence="2">Uncharacterized protein</fullName>
    </submittedName>
</protein>
<dbReference type="Proteomes" id="UP001623592">
    <property type="component" value="Unassembled WGS sequence"/>
</dbReference>
<sequence>MGLVQPTHIKWNRHTIDAAGDPITLINSPAIKAELEFSVGGTVGGGSNSIKFKNGKFEDATMQTALQTISAGLGSNGAVELTALLGKINENTELSIETAYTGNSITITIETEEKKEINIAETVTITEDLNIELSLDISDTGASIVQAANSAVNSIGEELNENPMLGILIIIAVIVVIMALGCTSLVETVLASSIAGVAAGAIFIINILSLLISKLKGSTD</sequence>
<keyword evidence="1" id="KW-0812">Transmembrane</keyword>
<accession>A0ABW8TIS8</accession>
<keyword evidence="1" id="KW-1133">Transmembrane helix</keyword>
<dbReference type="RefSeq" id="WP_406788766.1">
    <property type="nucleotide sequence ID" value="NZ_JBJIAA010000014.1"/>
</dbReference>
<evidence type="ECO:0000256" key="1">
    <source>
        <dbReference type="SAM" id="Phobius"/>
    </source>
</evidence>
<gene>
    <name evidence="2" type="ORF">ACJDT4_16975</name>
</gene>